<dbReference type="OrthoDB" id="371082at2759"/>
<dbReference type="SMART" id="SM00220">
    <property type="entry name" value="S_TKc"/>
    <property type="match status" value="1"/>
</dbReference>
<dbReference type="InterPro" id="IPR008271">
    <property type="entry name" value="Ser/Thr_kinase_AS"/>
</dbReference>
<feature type="binding site" evidence="6">
    <location>
        <position position="185"/>
    </location>
    <ligand>
        <name>ATP</name>
        <dbReference type="ChEBI" id="CHEBI:30616"/>
    </ligand>
</feature>
<sequence length="674" mass="77439">MFKSSASLTNKVRFPSVFTNIVINSKPKQEKMSEQEIQRHGGIQIHGEVIINKDSNILLPQQNDYENPRVTLGVIGSRIVRFCEEQINIVEYIDAEFWIYEESQSEKGYQISLNNSICLLIIMFPTYREQQQWSEIIMKFTVKLGLKDDFSFQRCLGSGVSSKVNLATEKGKLLGKQFAVKTIKKTYFKESSVNFESVIRETRIQRHLTGCDKVMQMFAIYEDLQHVHLVLEYLRGGTLRSYFSKFPQLNEQLLKKVMSQLITSLQQIHERGVVHRDIKLDNILVGNFDEENIEVKIADFGLSDQIIYPMTMLHQRCGSPGYIAPEILRSEGYNFKADIFSMGSVFYNILAKKGLFEGMFKGGLKEFLIANRDCNLAHVPARLKESVPGAKEITIKMLAIKPVDRPTAEQLLSMPWIAQYDYSIMSVDEHIENLLVQVPCLVQVWAEDNMQSILIGNFNFHDPKSIQSGGASFIQSCHNGSPSIKQPEGPNKKFAPMSPHDQMRLKPHHFGQFGKKNTNENMGSRLNLSNQKLLQRPISIQRNASDLNAAVDFHIISQHALGQDKDPQRPISMIYNQGFNSNMQNFYSNQNQRPPNNEMPNEKDECSMQAEMPDFTERKNQVQTVYCSIKVGKYKKESYQMKEVIANPQIKQKRFFVDLDDQDYGKKVLHTYQY</sequence>
<dbReference type="Proteomes" id="UP000039865">
    <property type="component" value="Unassembled WGS sequence"/>
</dbReference>
<keyword evidence="2" id="KW-0808">Transferase</keyword>
<dbReference type="Pfam" id="PF00069">
    <property type="entry name" value="Pkinase"/>
    <property type="match status" value="1"/>
</dbReference>
<dbReference type="SUPFAM" id="SSF56112">
    <property type="entry name" value="Protein kinase-like (PK-like)"/>
    <property type="match status" value="1"/>
</dbReference>
<dbReference type="InterPro" id="IPR011009">
    <property type="entry name" value="Kinase-like_dom_sf"/>
</dbReference>
<evidence type="ECO:0000313" key="9">
    <source>
        <dbReference type="Proteomes" id="UP000039865"/>
    </source>
</evidence>
<dbReference type="AlphaFoldDB" id="A0A078B629"/>
<dbReference type="GO" id="GO:0005524">
    <property type="term" value="F:ATP binding"/>
    <property type="evidence" value="ECO:0007669"/>
    <property type="project" value="UniProtKB-UniRule"/>
</dbReference>
<feature type="domain" description="Protein kinase" evidence="7">
    <location>
        <begin position="150"/>
        <end position="417"/>
    </location>
</feature>
<keyword evidence="4 8" id="KW-0418">Kinase</keyword>
<evidence type="ECO:0000256" key="6">
    <source>
        <dbReference type="PROSITE-ProRule" id="PRU10141"/>
    </source>
</evidence>
<dbReference type="PANTHER" id="PTHR24345:SF0">
    <property type="entry name" value="CELL CYCLE SERINE_THREONINE-PROTEIN KINASE CDC5_MSD2"/>
    <property type="match status" value="1"/>
</dbReference>
<dbReference type="PANTHER" id="PTHR24345">
    <property type="entry name" value="SERINE/THREONINE-PROTEIN KINASE PLK"/>
    <property type="match status" value="1"/>
</dbReference>
<keyword evidence="5 6" id="KW-0067">ATP-binding</keyword>
<protein>
    <submittedName>
        <fullName evidence="8">Serine threonine protein kinase</fullName>
    </submittedName>
</protein>
<dbReference type="EMBL" id="CCKQ01017088">
    <property type="protein sequence ID" value="CDW88963.1"/>
    <property type="molecule type" value="Genomic_DNA"/>
</dbReference>
<dbReference type="GO" id="GO:0005634">
    <property type="term" value="C:nucleus"/>
    <property type="evidence" value="ECO:0007669"/>
    <property type="project" value="TreeGrafter"/>
</dbReference>
<keyword evidence="3 6" id="KW-0547">Nucleotide-binding</keyword>
<dbReference type="InterPro" id="IPR017441">
    <property type="entry name" value="Protein_kinase_ATP_BS"/>
</dbReference>
<gene>
    <name evidence="8" type="primary">Contig9683.g10352</name>
    <name evidence="8" type="ORF">STYLEM_18090</name>
</gene>
<reference evidence="8 9" key="1">
    <citation type="submission" date="2014-06" db="EMBL/GenBank/DDBJ databases">
        <authorList>
            <person name="Swart Estienne"/>
        </authorList>
    </citation>
    <scope>NUCLEOTIDE SEQUENCE [LARGE SCALE GENOMIC DNA]</scope>
    <source>
        <strain evidence="8 9">130c</strain>
    </source>
</reference>
<dbReference type="InterPro" id="IPR000719">
    <property type="entry name" value="Prot_kinase_dom"/>
</dbReference>
<keyword evidence="1" id="KW-0723">Serine/threonine-protein kinase</keyword>
<dbReference type="Gene3D" id="1.10.510.10">
    <property type="entry name" value="Transferase(Phosphotransferase) domain 1"/>
    <property type="match status" value="1"/>
</dbReference>
<evidence type="ECO:0000256" key="5">
    <source>
        <dbReference type="ARBA" id="ARBA00022840"/>
    </source>
</evidence>
<evidence type="ECO:0000256" key="2">
    <source>
        <dbReference type="ARBA" id="ARBA00022679"/>
    </source>
</evidence>
<name>A0A078B629_STYLE</name>
<evidence type="ECO:0000256" key="1">
    <source>
        <dbReference type="ARBA" id="ARBA00022527"/>
    </source>
</evidence>
<keyword evidence="9" id="KW-1185">Reference proteome</keyword>
<evidence type="ECO:0000256" key="4">
    <source>
        <dbReference type="ARBA" id="ARBA00022777"/>
    </source>
</evidence>
<dbReference type="PROSITE" id="PS00108">
    <property type="entry name" value="PROTEIN_KINASE_ST"/>
    <property type="match status" value="1"/>
</dbReference>
<dbReference type="PROSITE" id="PS50011">
    <property type="entry name" value="PROTEIN_KINASE_DOM"/>
    <property type="match status" value="1"/>
</dbReference>
<dbReference type="PROSITE" id="PS00107">
    <property type="entry name" value="PROTEIN_KINASE_ATP"/>
    <property type="match status" value="1"/>
</dbReference>
<proteinExistence type="predicted"/>
<evidence type="ECO:0000259" key="7">
    <source>
        <dbReference type="PROSITE" id="PS50011"/>
    </source>
</evidence>
<dbReference type="GO" id="GO:0004674">
    <property type="term" value="F:protein serine/threonine kinase activity"/>
    <property type="evidence" value="ECO:0007669"/>
    <property type="project" value="UniProtKB-KW"/>
</dbReference>
<evidence type="ECO:0000313" key="8">
    <source>
        <dbReference type="EMBL" id="CDW88963.1"/>
    </source>
</evidence>
<accession>A0A078B629</accession>
<organism evidence="8 9">
    <name type="scientific">Stylonychia lemnae</name>
    <name type="common">Ciliate</name>
    <dbReference type="NCBI Taxonomy" id="5949"/>
    <lineage>
        <taxon>Eukaryota</taxon>
        <taxon>Sar</taxon>
        <taxon>Alveolata</taxon>
        <taxon>Ciliophora</taxon>
        <taxon>Intramacronucleata</taxon>
        <taxon>Spirotrichea</taxon>
        <taxon>Stichotrichia</taxon>
        <taxon>Sporadotrichida</taxon>
        <taxon>Oxytrichidae</taxon>
        <taxon>Stylonychinae</taxon>
        <taxon>Stylonychia</taxon>
    </lineage>
</organism>
<dbReference type="InParanoid" id="A0A078B629"/>
<evidence type="ECO:0000256" key="3">
    <source>
        <dbReference type="ARBA" id="ARBA00022741"/>
    </source>
</evidence>